<evidence type="ECO:0000256" key="2">
    <source>
        <dbReference type="ARBA" id="ARBA00022730"/>
    </source>
</evidence>
<gene>
    <name evidence="9" type="primary">rpl9</name>
</gene>
<comment type="similarity">
    <text evidence="1">Belongs to the bacterial ribosomal protein bL9 family.</text>
</comment>
<evidence type="ECO:0000313" key="9">
    <source>
        <dbReference type="EMBL" id="QCI06752.1"/>
    </source>
</evidence>
<proteinExistence type="inferred from homology"/>
<dbReference type="HAMAP" id="MF_00503">
    <property type="entry name" value="Ribosomal_bL9"/>
    <property type="match status" value="1"/>
</dbReference>
<name>A0A4D6WU99_9FLOR</name>
<accession>A0A4D6WU99</accession>
<dbReference type="GO" id="GO:0005840">
    <property type="term" value="C:ribosome"/>
    <property type="evidence" value="ECO:0007669"/>
    <property type="project" value="UniProtKB-KW"/>
</dbReference>
<dbReference type="InterPro" id="IPR020069">
    <property type="entry name" value="Ribosomal_bL9_C"/>
</dbReference>
<evidence type="ECO:0000256" key="1">
    <source>
        <dbReference type="ARBA" id="ARBA00010605"/>
    </source>
</evidence>
<dbReference type="InterPro" id="IPR020594">
    <property type="entry name" value="Ribosomal_bL9_bac/chp"/>
</dbReference>
<dbReference type="InterPro" id="IPR036935">
    <property type="entry name" value="Ribosomal_bL9_N_sf"/>
</dbReference>
<dbReference type="Pfam" id="PF01281">
    <property type="entry name" value="Ribosomal_L9_N"/>
    <property type="match status" value="1"/>
</dbReference>
<evidence type="ECO:0000256" key="6">
    <source>
        <dbReference type="ARBA" id="ARBA00035427"/>
    </source>
</evidence>
<dbReference type="Gene3D" id="3.40.5.10">
    <property type="entry name" value="Ribosomal protein L9, N-terminal domain"/>
    <property type="match status" value="1"/>
</dbReference>
<dbReference type="SUPFAM" id="SSF55653">
    <property type="entry name" value="Ribosomal protein L9 C-domain"/>
    <property type="match status" value="1"/>
</dbReference>
<reference evidence="9" key="1">
    <citation type="journal article" date="2019" name="Mol. Phylogenet. Evol.">
        <title>Morphological evolution and classification of the red algal order Ceramiales inferred using plastid phylogenomics.</title>
        <authorList>
            <person name="Diaz-Tapia P."/>
            <person name="Pasella M.M."/>
            <person name="Verbruggen H."/>
            <person name="Maggs C.A."/>
        </authorList>
    </citation>
    <scope>NUCLEOTIDE SEQUENCE</scope>
</reference>
<dbReference type="GO" id="GO:0019843">
    <property type="term" value="F:rRNA binding"/>
    <property type="evidence" value="ECO:0007669"/>
    <property type="project" value="UniProtKB-KW"/>
</dbReference>
<dbReference type="InterPro" id="IPR036791">
    <property type="entry name" value="Ribosomal_bL9_C_sf"/>
</dbReference>
<dbReference type="PANTHER" id="PTHR21368">
    <property type="entry name" value="50S RIBOSOMAL PROTEIN L9"/>
    <property type="match status" value="1"/>
</dbReference>
<dbReference type="InterPro" id="IPR009027">
    <property type="entry name" value="Ribosomal_bL9/RNase_H1_N"/>
</dbReference>
<keyword evidence="5" id="KW-0687">Ribonucleoprotein</keyword>
<feature type="domain" description="Ribosomal protein L9" evidence="7">
    <location>
        <begin position="6"/>
        <end position="51"/>
    </location>
</feature>
<dbReference type="EMBL" id="MK814659">
    <property type="protein sequence ID" value="QCI06752.1"/>
    <property type="molecule type" value="Genomic_DNA"/>
</dbReference>
<protein>
    <recommendedName>
        <fullName evidence="6">50S ribosomal protein L9, chloroplastic</fullName>
    </recommendedName>
</protein>
<dbReference type="NCBIfam" id="TIGR00158">
    <property type="entry name" value="L9"/>
    <property type="match status" value="1"/>
</dbReference>
<evidence type="ECO:0000259" key="8">
    <source>
        <dbReference type="Pfam" id="PF03948"/>
    </source>
</evidence>
<evidence type="ECO:0000259" key="7">
    <source>
        <dbReference type="Pfam" id="PF01281"/>
    </source>
</evidence>
<keyword evidence="4 9" id="KW-0689">Ribosomal protein</keyword>
<geneLocation type="plastid" evidence="9"/>
<evidence type="ECO:0000256" key="5">
    <source>
        <dbReference type="ARBA" id="ARBA00023274"/>
    </source>
</evidence>
<dbReference type="InterPro" id="IPR020070">
    <property type="entry name" value="Ribosomal_bL9_N"/>
</dbReference>
<sequence>MPKYTTVIVKKTQTKLGVQGEILKLAPGYVFNYLLPNNLVELASKNKIKHYQMFDVIAKKKKEDSIHYANKIKQQITKIEKISIIKKIGDQNNIFGSINSKDIINEILAHTGYELDKKYIEIPLIKNPGLFILKIKTLDDQEYNISIQIIPQNI</sequence>
<dbReference type="GO" id="GO:0006412">
    <property type="term" value="P:translation"/>
    <property type="evidence" value="ECO:0007669"/>
    <property type="project" value="InterPro"/>
</dbReference>
<keyword evidence="2" id="KW-0699">rRNA-binding</keyword>
<evidence type="ECO:0000256" key="3">
    <source>
        <dbReference type="ARBA" id="ARBA00022884"/>
    </source>
</evidence>
<dbReference type="InterPro" id="IPR000244">
    <property type="entry name" value="Ribosomal_bL9"/>
</dbReference>
<dbReference type="SUPFAM" id="SSF55658">
    <property type="entry name" value="L9 N-domain-like"/>
    <property type="match status" value="1"/>
</dbReference>
<feature type="domain" description="Large ribosomal subunit protein bL9 C-terminal" evidence="8">
    <location>
        <begin position="69"/>
        <end position="150"/>
    </location>
</feature>
<dbReference type="GO" id="GO:1990904">
    <property type="term" value="C:ribonucleoprotein complex"/>
    <property type="evidence" value="ECO:0007669"/>
    <property type="project" value="UniProtKB-KW"/>
</dbReference>
<evidence type="ECO:0000256" key="4">
    <source>
        <dbReference type="ARBA" id="ARBA00022980"/>
    </source>
</evidence>
<dbReference type="GO" id="GO:0003735">
    <property type="term" value="F:structural constituent of ribosome"/>
    <property type="evidence" value="ECO:0007669"/>
    <property type="project" value="InterPro"/>
</dbReference>
<organism evidence="9">
    <name type="scientific">Gayliella sp</name>
    <dbReference type="NCBI Taxonomy" id="2575623"/>
    <lineage>
        <taxon>Eukaryota</taxon>
        <taxon>Rhodophyta</taxon>
        <taxon>Florideophyceae</taxon>
        <taxon>Rhodymeniophycidae</taxon>
        <taxon>Ceramiales</taxon>
        <taxon>Ceramiaceae</taxon>
        <taxon>Gayliella</taxon>
    </lineage>
</organism>
<dbReference type="AlphaFoldDB" id="A0A4D6WU99"/>
<reference evidence="9" key="2">
    <citation type="submission" date="2019-04" db="EMBL/GenBank/DDBJ databases">
        <authorList>
            <person name="Pasella M."/>
        </authorList>
    </citation>
    <scope>NUCLEOTIDE SEQUENCE</scope>
</reference>
<keyword evidence="3" id="KW-0694">RNA-binding</keyword>
<dbReference type="Pfam" id="PF03948">
    <property type="entry name" value="Ribosomal_L9_C"/>
    <property type="match status" value="1"/>
</dbReference>
<dbReference type="Gene3D" id="3.10.430.100">
    <property type="entry name" value="Ribosomal protein L9, C-terminal domain"/>
    <property type="match status" value="1"/>
</dbReference>
<keyword evidence="9" id="KW-0934">Plastid</keyword>